<evidence type="ECO:0000313" key="3">
    <source>
        <dbReference type="Proteomes" id="UP000003844"/>
    </source>
</evidence>
<keyword evidence="3" id="KW-1185">Reference proteome</keyword>
<feature type="signal peptide" evidence="1">
    <location>
        <begin position="1"/>
        <end position="21"/>
    </location>
</feature>
<feature type="chain" id="PRO_5003559978" evidence="1">
    <location>
        <begin position="22"/>
        <end position="149"/>
    </location>
</feature>
<organism evidence="2 3">
    <name type="scientific">Gillisia limnaea (strain DSM 15749 / LMG 21470 / R-8282)</name>
    <dbReference type="NCBI Taxonomy" id="865937"/>
    <lineage>
        <taxon>Bacteria</taxon>
        <taxon>Pseudomonadati</taxon>
        <taxon>Bacteroidota</taxon>
        <taxon>Flavobacteriia</taxon>
        <taxon>Flavobacteriales</taxon>
        <taxon>Flavobacteriaceae</taxon>
        <taxon>Gillisia</taxon>
    </lineage>
</organism>
<accession>H2BUD9</accession>
<protein>
    <submittedName>
        <fullName evidence="2">Membrane or secreted protein</fullName>
    </submittedName>
</protein>
<evidence type="ECO:0000313" key="2">
    <source>
        <dbReference type="EMBL" id="EHQ02773.1"/>
    </source>
</evidence>
<dbReference type="Proteomes" id="UP000003844">
    <property type="component" value="Unassembled WGS sequence"/>
</dbReference>
<dbReference type="EMBL" id="JH594606">
    <property type="protein sequence ID" value="EHQ02773.1"/>
    <property type="molecule type" value="Genomic_DNA"/>
</dbReference>
<dbReference type="AlphaFoldDB" id="H2BUD9"/>
<name>H2BUD9_GILLR</name>
<keyword evidence="1" id="KW-0732">Signal</keyword>
<sequence length="149" mass="16873">MKYFYLVFSTVLAAVLLNSCASNKELQEGSPAQFDQSYFTSTSNSLQLFIPVKAIQANRISLDSVYFRGMKSALQQDPENTGVYTAQFNTGNKELIMSSDPAEEYANKVPQMPVKVPFELKSDEALVVFKENNKKKYYRITGIKERSKE</sequence>
<proteinExistence type="predicted"/>
<gene>
    <name evidence="2" type="ORF">Gilli_2140</name>
</gene>
<dbReference type="RefSeq" id="WP_006989083.1">
    <property type="nucleotide sequence ID" value="NZ_JH594606.1"/>
</dbReference>
<evidence type="ECO:0000256" key="1">
    <source>
        <dbReference type="SAM" id="SignalP"/>
    </source>
</evidence>
<reference evidence="3" key="1">
    <citation type="journal article" date="2012" name="Stand. Genomic Sci.">
        <title>Genome sequence of the Antarctic rhodopsins-containing flavobacterium Gillisia limnaea type strain (R-8282(T)).</title>
        <authorList>
            <person name="Riedel T."/>
            <person name="Held B."/>
            <person name="Nolan M."/>
            <person name="Lucas S."/>
            <person name="Lapidus A."/>
            <person name="Tice H."/>
            <person name="Del Rio T.G."/>
            <person name="Cheng J.F."/>
            <person name="Han C."/>
            <person name="Tapia R."/>
            <person name="Goodwin L.A."/>
            <person name="Pitluck S."/>
            <person name="Liolios K."/>
            <person name="Mavromatis K."/>
            <person name="Pagani I."/>
            <person name="Ivanova N."/>
            <person name="Mikhailova N."/>
            <person name="Pati A."/>
            <person name="Chen A."/>
            <person name="Palaniappan K."/>
            <person name="Land M."/>
            <person name="Rohde M."/>
            <person name="Tindall B.J."/>
            <person name="Detter J.C."/>
            <person name="Goker M."/>
            <person name="Bristow J."/>
            <person name="Eisen J.A."/>
            <person name="Markowitz V."/>
            <person name="Hugenholtz P."/>
            <person name="Kyrpides N.C."/>
            <person name="Klenk H.P."/>
            <person name="Woyke T."/>
        </authorList>
    </citation>
    <scope>NUCLEOTIDE SEQUENCE [LARGE SCALE GENOMIC DNA]</scope>
    <source>
        <strain evidence="3">DSM 15749 / LMG 21470 / R-8282</strain>
    </source>
</reference>
<dbReference type="STRING" id="865937.Gilli_2140"/>
<dbReference type="OrthoDB" id="1364277at2"/>
<dbReference type="eggNOG" id="ENOG5031188">
    <property type="taxonomic scope" value="Bacteria"/>
</dbReference>
<dbReference type="HOGENOM" id="CLU_133190_0_0_10"/>